<dbReference type="OrthoDB" id="9518664at2759"/>
<dbReference type="Proteomes" id="UP001152888">
    <property type="component" value="Unassembled WGS sequence"/>
</dbReference>
<evidence type="ECO:0000313" key="2">
    <source>
        <dbReference type="Proteomes" id="UP001152888"/>
    </source>
</evidence>
<accession>A0A9P0KAK8</accession>
<gene>
    <name evidence="1" type="ORF">ACAOBT_LOCUS8328</name>
</gene>
<comment type="caution">
    <text evidence="1">The sequence shown here is derived from an EMBL/GenBank/DDBJ whole genome shotgun (WGS) entry which is preliminary data.</text>
</comment>
<proteinExistence type="predicted"/>
<protein>
    <submittedName>
        <fullName evidence="1">Uncharacterized protein</fullName>
    </submittedName>
</protein>
<reference evidence="1" key="1">
    <citation type="submission" date="2022-03" db="EMBL/GenBank/DDBJ databases">
        <authorList>
            <person name="Sayadi A."/>
        </authorList>
    </citation>
    <scope>NUCLEOTIDE SEQUENCE</scope>
</reference>
<dbReference type="AlphaFoldDB" id="A0A9P0KAK8"/>
<keyword evidence="2" id="KW-1185">Reference proteome</keyword>
<evidence type="ECO:0000313" key="1">
    <source>
        <dbReference type="EMBL" id="CAH1969257.1"/>
    </source>
</evidence>
<dbReference type="EMBL" id="CAKOFQ010006763">
    <property type="protein sequence ID" value="CAH1969257.1"/>
    <property type="molecule type" value="Genomic_DNA"/>
</dbReference>
<sequence>MQDPGKCLIHRFAGLHLVRSSMETLLNISINLLFIYICSWELGNYSAKTLT</sequence>
<name>A0A9P0KAK8_ACAOB</name>
<organism evidence="1 2">
    <name type="scientific">Acanthoscelides obtectus</name>
    <name type="common">Bean weevil</name>
    <name type="synonym">Bruchus obtectus</name>
    <dbReference type="NCBI Taxonomy" id="200917"/>
    <lineage>
        <taxon>Eukaryota</taxon>
        <taxon>Metazoa</taxon>
        <taxon>Ecdysozoa</taxon>
        <taxon>Arthropoda</taxon>
        <taxon>Hexapoda</taxon>
        <taxon>Insecta</taxon>
        <taxon>Pterygota</taxon>
        <taxon>Neoptera</taxon>
        <taxon>Endopterygota</taxon>
        <taxon>Coleoptera</taxon>
        <taxon>Polyphaga</taxon>
        <taxon>Cucujiformia</taxon>
        <taxon>Chrysomeloidea</taxon>
        <taxon>Chrysomelidae</taxon>
        <taxon>Bruchinae</taxon>
        <taxon>Bruchini</taxon>
        <taxon>Acanthoscelides</taxon>
    </lineage>
</organism>